<gene>
    <name evidence="1" type="ORF">EIP91_007970</name>
</gene>
<accession>A0A4R0RDQ6</accession>
<dbReference type="InterPro" id="IPR029058">
    <property type="entry name" value="AB_hydrolase_fold"/>
</dbReference>
<proteinExistence type="predicted"/>
<dbReference type="AlphaFoldDB" id="A0A4R0RDQ6"/>
<reference evidence="1 2" key="1">
    <citation type="submission" date="2018-11" db="EMBL/GenBank/DDBJ databases">
        <title>Genome assembly of Steccherinum ochraceum LE-BIN_3174, the white-rot fungus of the Steccherinaceae family (The Residual Polyporoid clade, Polyporales, Basidiomycota).</title>
        <authorList>
            <person name="Fedorova T.V."/>
            <person name="Glazunova O.A."/>
            <person name="Landesman E.O."/>
            <person name="Moiseenko K.V."/>
            <person name="Psurtseva N.V."/>
            <person name="Savinova O.S."/>
            <person name="Shakhova N.V."/>
            <person name="Tyazhelova T.V."/>
            <person name="Vasina D.V."/>
        </authorList>
    </citation>
    <scope>NUCLEOTIDE SEQUENCE [LARGE SCALE GENOMIC DNA]</scope>
    <source>
        <strain evidence="1 2">LE-BIN_3174</strain>
    </source>
</reference>
<dbReference type="OrthoDB" id="94039at2759"/>
<protein>
    <submittedName>
        <fullName evidence="1">Uncharacterized protein</fullName>
    </submittedName>
</protein>
<dbReference type="EMBL" id="RWJN01000432">
    <property type="protein sequence ID" value="TCD61768.1"/>
    <property type="molecule type" value="Genomic_DNA"/>
</dbReference>
<organism evidence="1 2">
    <name type="scientific">Steccherinum ochraceum</name>
    <dbReference type="NCBI Taxonomy" id="92696"/>
    <lineage>
        <taxon>Eukaryota</taxon>
        <taxon>Fungi</taxon>
        <taxon>Dikarya</taxon>
        <taxon>Basidiomycota</taxon>
        <taxon>Agaricomycotina</taxon>
        <taxon>Agaricomycetes</taxon>
        <taxon>Polyporales</taxon>
        <taxon>Steccherinaceae</taxon>
        <taxon>Steccherinum</taxon>
    </lineage>
</organism>
<comment type="caution">
    <text evidence="1">The sequence shown here is derived from an EMBL/GenBank/DDBJ whole genome shotgun (WGS) entry which is preliminary data.</text>
</comment>
<evidence type="ECO:0000313" key="2">
    <source>
        <dbReference type="Proteomes" id="UP000292702"/>
    </source>
</evidence>
<evidence type="ECO:0000313" key="1">
    <source>
        <dbReference type="EMBL" id="TCD61768.1"/>
    </source>
</evidence>
<dbReference type="SUPFAM" id="SSF53474">
    <property type="entry name" value="alpha/beta-Hydrolases"/>
    <property type="match status" value="1"/>
</dbReference>
<sequence length="226" mass="25081">MSGNIIVGIAHSASTPVLSLFNMNRPQDELPFSSMILVEPALMTRGVLKAFKATGDGSSVFQQLIDSANSRRDIWSSREAAREWFVKRAPWKTWDKRVLDSFVDHGLRSLPTGTYPDRHDGVTLACTRVQEAAGYIYLEDGIDAMNELSKLCPAIPVHCILAGKKEHYVPEPIRQATIDAKKGRKMASVTTIEGAGHLLVQEAPEDLARVIWDIVRQMGNKPESRL</sequence>
<dbReference type="Proteomes" id="UP000292702">
    <property type="component" value="Unassembled WGS sequence"/>
</dbReference>
<dbReference type="Gene3D" id="3.40.50.1820">
    <property type="entry name" value="alpha/beta hydrolase"/>
    <property type="match status" value="1"/>
</dbReference>
<keyword evidence="2" id="KW-1185">Reference proteome</keyword>
<name>A0A4R0RDQ6_9APHY</name>